<gene>
    <name evidence="2" type="ORF">T4D_14809</name>
</gene>
<sequence length="124" mass="13377">MPIRISITSGAPCRCLFSGSVSAGDPSVCSSGTGWTLPQTRGIASAFTFVLAFSRSELSTPPSRNSTLLHRRSGPTRPSMVVKRQRSWGPVSPRTSATSFRMKETSAPTVQHLLSSPLRDFVRP</sequence>
<organism evidence="2 3">
    <name type="scientific">Trichinella pseudospiralis</name>
    <name type="common">Parasitic roundworm</name>
    <dbReference type="NCBI Taxonomy" id="6337"/>
    <lineage>
        <taxon>Eukaryota</taxon>
        <taxon>Metazoa</taxon>
        <taxon>Ecdysozoa</taxon>
        <taxon>Nematoda</taxon>
        <taxon>Enoplea</taxon>
        <taxon>Dorylaimia</taxon>
        <taxon>Trichinellida</taxon>
        <taxon>Trichinellidae</taxon>
        <taxon>Trichinella</taxon>
    </lineage>
</organism>
<comment type="caution">
    <text evidence="2">The sequence shown here is derived from an EMBL/GenBank/DDBJ whole genome shotgun (WGS) entry which is preliminary data.</text>
</comment>
<feature type="compositionally biased region" description="Polar residues" evidence="1">
    <location>
        <begin position="57"/>
        <end position="68"/>
    </location>
</feature>
<dbReference type="EMBL" id="JYDT01000066">
    <property type="protein sequence ID" value="KRY86788.1"/>
    <property type="molecule type" value="Genomic_DNA"/>
</dbReference>
<keyword evidence="3" id="KW-1185">Reference proteome</keyword>
<dbReference type="OrthoDB" id="5920396at2759"/>
<reference evidence="2 3" key="1">
    <citation type="submission" date="2015-01" db="EMBL/GenBank/DDBJ databases">
        <title>Evolution of Trichinella species and genotypes.</title>
        <authorList>
            <person name="Korhonen P.K."/>
            <person name="Edoardo P."/>
            <person name="Giuseppe L.R."/>
            <person name="Gasser R.B."/>
        </authorList>
    </citation>
    <scope>NUCLEOTIDE SEQUENCE [LARGE SCALE GENOMIC DNA]</scope>
    <source>
        <strain evidence="2">ISS470</strain>
    </source>
</reference>
<evidence type="ECO:0000313" key="3">
    <source>
        <dbReference type="Proteomes" id="UP000054995"/>
    </source>
</evidence>
<evidence type="ECO:0000256" key="1">
    <source>
        <dbReference type="SAM" id="MobiDB-lite"/>
    </source>
</evidence>
<dbReference type="AlphaFoldDB" id="A0A0V1FL97"/>
<protein>
    <submittedName>
        <fullName evidence="2">Uncharacterized protein</fullName>
    </submittedName>
</protein>
<proteinExistence type="predicted"/>
<dbReference type="Proteomes" id="UP000054995">
    <property type="component" value="Unassembled WGS sequence"/>
</dbReference>
<feature type="region of interest" description="Disordered" evidence="1">
    <location>
        <begin position="57"/>
        <end position="108"/>
    </location>
</feature>
<accession>A0A0V1FL97</accession>
<name>A0A0V1FL97_TRIPS</name>
<evidence type="ECO:0000313" key="2">
    <source>
        <dbReference type="EMBL" id="KRY86788.1"/>
    </source>
</evidence>